<dbReference type="EMBL" id="CP038015">
    <property type="protein sequence ID" value="QBP42715.1"/>
    <property type="molecule type" value="Genomic_DNA"/>
</dbReference>
<dbReference type="Gene3D" id="3.40.190.150">
    <property type="entry name" value="Bordetella uptake gene, domain 1"/>
    <property type="match status" value="1"/>
</dbReference>
<dbReference type="PANTHER" id="PTHR42928:SF5">
    <property type="entry name" value="BLR1237 PROTEIN"/>
    <property type="match status" value="1"/>
</dbReference>
<protein>
    <submittedName>
        <fullName evidence="2">Tripartite tricarboxylate transporter substrate binding protein</fullName>
    </submittedName>
</protein>
<dbReference type="PIRSF" id="PIRSF017082">
    <property type="entry name" value="YflP"/>
    <property type="match status" value="1"/>
</dbReference>
<gene>
    <name evidence="2" type="ORF">E2636_16895</name>
</gene>
<dbReference type="AlphaFoldDB" id="A0A4V1ANG7"/>
<sequence length="320" mass="34523">MKKLKRNVLISSLLSIGVIISGCGNEETSADSSDKFPEGPVKIVVPFSAGGGADTTARVIAEHTEEHLGVKIVTENRDGAGGTLGQEMVATAEPDGYTLGLITTSIVTNPIFNNVSYTHEDFIPIAQLVSDVGYLYIPGDAPYDDIESLIEYASNNGVTIAVSGAQTSDNFAAREFAEAAGIQSTPIPYEGGSRAVASAAGGHDDATISSFSEAEGQVQSGNLKPILVFSEERSEQYPDVPTSYEKGIEVTEESWRGIGAPSGTDPEIIKYLQEAFKKGFDDEKYQEKMKNQGMDTMYRNTEEFQKVINTNYERFKNAKE</sequence>
<dbReference type="CDD" id="cd07012">
    <property type="entry name" value="PBP2_Bug_TTT"/>
    <property type="match status" value="1"/>
</dbReference>
<reference evidence="2 3" key="1">
    <citation type="submission" date="2019-03" db="EMBL/GenBank/DDBJ databases">
        <title>Complete genome sequence of Paenisporosarcina antarctica CGMCC 1.6503T.</title>
        <authorList>
            <person name="Rong J.-C."/>
            <person name="Chi N.-Y."/>
            <person name="Zhang Q.-F."/>
        </authorList>
    </citation>
    <scope>NUCLEOTIDE SEQUENCE [LARGE SCALE GENOMIC DNA]</scope>
    <source>
        <strain evidence="2 3">CGMCC 1.6503</strain>
    </source>
</reference>
<dbReference type="RefSeq" id="WP_134211354.1">
    <property type="nucleotide sequence ID" value="NZ_CP038015.1"/>
</dbReference>
<dbReference type="Proteomes" id="UP000294292">
    <property type="component" value="Chromosome"/>
</dbReference>
<dbReference type="SUPFAM" id="SSF53850">
    <property type="entry name" value="Periplasmic binding protein-like II"/>
    <property type="match status" value="1"/>
</dbReference>
<dbReference type="InterPro" id="IPR042100">
    <property type="entry name" value="Bug_dom1"/>
</dbReference>
<dbReference type="PANTHER" id="PTHR42928">
    <property type="entry name" value="TRICARBOXYLATE-BINDING PROTEIN"/>
    <property type="match status" value="1"/>
</dbReference>
<dbReference type="InterPro" id="IPR005064">
    <property type="entry name" value="BUG"/>
</dbReference>
<comment type="similarity">
    <text evidence="1">Belongs to the UPF0065 (bug) family.</text>
</comment>
<organism evidence="2 3">
    <name type="scientific">Paenisporosarcina antarctica</name>
    <dbReference type="NCBI Taxonomy" id="417367"/>
    <lineage>
        <taxon>Bacteria</taxon>
        <taxon>Bacillati</taxon>
        <taxon>Bacillota</taxon>
        <taxon>Bacilli</taxon>
        <taxon>Bacillales</taxon>
        <taxon>Caryophanaceae</taxon>
        <taxon>Paenisporosarcina</taxon>
    </lineage>
</organism>
<proteinExistence type="inferred from homology"/>
<dbReference type="KEGG" id="panc:E2636_16895"/>
<dbReference type="Pfam" id="PF03401">
    <property type="entry name" value="TctC"/>
    <property type="match status" value="1"/>
</dbReference>
<name>A0A4V1ANG7_9BACL</name>
<dbReference type="PROSITE" id="PS51257">
    <property type="entry name" value="PROKAR_LIPOPROTEIN"/>
    <property type="match status" value="1"/>
</dbReference>
<dbReference type="OrthoDB" id="9780943at2"/>
<dbReference type="Gene3D" id="3.40.190.10">
    <property type="entry name" value="Periplasmic binding protein-like II"/>
    <property type="match status" value="1"/>
</dbReference>
<evidence type="ECO:0000313" key="2">
    <source>
        <dbReference type="EMBL" id="QBP42715.1"/>
    </source>
</evidence>
<evidence type="ECO:0000313" key="3">
    <source>
        <dbReference type="Proteomes" id="UP000294292"/>
    </source>
</evidence>
<evidence type="ECO:0000256" key="1">
    <source>
        <dbReference type="ARBA" id="ARBA00006987"/>
    </source>
</evidence>
<accession>A0A4V1ANG7</accession>
<keyword evidence="3" id="KW-1185">Reference proteome</keyword>